<dbReference type="Proteomes" id="UP001164506">
    <property type="component" value="Chromosome"/>
</dbReference>
<proteinExistence type="predicted"/>
<dbReference type="Gene3D" id="2.60.120.560">
    <property type="entry name" value="Exo-inulinase, domain 1"/>
    <property type="match status" value="1"/>
</dbReference>
<dbReference type="InterPro" id="IPR030395">
    <property type="entry name" value="GP_PDE_dom"/>
</dbReference>
<dbReference type="InterPro" id="IPR017946">
    <property type="entry name" value="PLC-like_Pdiesterase_TIM-brl"/>
</dbReference>
<dbReference type="PROSITE" id="PS51704">
    <property type="entry name" value="GP_PDE"/>
    <property type="match status" value="1"/>
</dbReference>
<protein>
    <submittedName>
        <fullName evidence="2">Glycerophosphodiester phosphodiesterase</fullName>
    </submittedName>
</protein>
<evidence type="ECO:0000259" key="1">
    <source>
        <dbReference type="PROSITE" id="PS51704"/>
    </source>
</evidence>
<organism evidence="2 3">
    <name type="scientific">Streptomyces tanashiensis</name>
    <dbReference type="NCBI Taxonomy" id="67367"/>
    <lineage>
        <taxon>Bacteria</taxon>
        <taxon>Bacillati</taxon>
        <taxon>Actinomycetota</taxon>
        <taxon>Actinomycetes</taxon>
        <taxon>Kitasatosporales</taxon>
        <taxon>Streptomycetaceae</taxon>
        <taxon>Streptomyces</taxon>
    </lineage>
</organism>
<evidence type="ECO:0000313" key="3">
    <source>
        <dbReference type="Proteomes" id="UP001164506"/>
    </source>
</evidence>
<name>A0ABY6QWV7_9ACTN</name>
<dbReference type="PANTHER" id="PTHR46211">
    <property type="entry name" value="GLYCEROPHOSPHORYL DIESTER PHOSPHODIESTERASE"/>
    <property type="match status" value="1"/>
</dbReference>
<dbReference type="RefSeq" id="WP_267258780.1">
    <property type="nucleotide sequence ID" value="NZ_CP084204.1"/>
</dbReference>
<dbReference type="SUPFAM" id="SSF51695">
    <property type="entry name" value="PLC-like phosphodiesterases"/>
    <property type="match status" value="1"/>
</dbReference>
<dbReference type="Gene3D" id="3.20.20.190">
    <property type="entry name" value="Phosphatidylinositol (PI) phosphodiesterase"/>
    <property type="match status" value="1"/>
</dbReference>
<feature type="domain" description="GP-PDE" evidence="1">
    <location>
        <begin position="255"/>
        <end position="491"/>
    </location>
</feature>
<dbReference type="PANTHER" id="PTHR46211:SF1">
    <property type="entry name" value="GLYCEROPHOSPHODIESTER PHOSPHODIESTERASE, CYTOPLASMIC"/>
    <property type="match status" value="1"/>
</dbReference>
<accession>A0ABY6QWV7</accession>
<evidence type="ECO:0000313" key="2">
    <source>
        <dbReference type="EMBL" id="UZX21679.1"/>
    </source>
</evidence>
<dbReference type="Pfam" id="PF03009">
    <property type="entry name" value="GDPD"/>
    <property type="match status" value="1"/>
</dbReference>
<gene>
    <name evidence="2" type="ORF">LDH80_13545</name>
</gene>
<sequence length="499" mass="52047">MTKHRTARSGTGRGRRLTLVALVLAVLCGLVAVLLVYRTPSPELRPVAAPAVRGERVVVEDFSGAGLPDGWKAAGGDWKVEDGRLVGAPGSGGQPGRIVFGRHLTDFRLEATARVGDGGGAARTGGAAPWVALGVDVPASGAAPWSVGALRGGAAPGGLLEFARRTDRDTWDVTDKAALPAAAGGDRDVRLAVEVHGTRARWFLDGREALRTSRLTRTADGGQALLVDGARVSFDDVRVTKLGANPLLRPVGSPMAVIAHRGASSAAPENTLVSDEVARRGGAEWIENDVQPSKDGVPYVLHDTDVDRTTDGTGPIRSLTAAEVDALDAGSWFGPAYAGARVPALAAQLDDLRGRGGNMLLEIKGRHSRAEVARIVEEVRDHGMAGRVVVQSFDVDALKYTRALAPELPLGLLRAELDPDPVAVARELGLSTYNPPAGELLAHPGLAGSLHAAGVAVTVWTVDDATRWNSLEALGTDGIITNRPAELSGWNAGRLHGGH</sequence>
<reference evidence="2" key="1">
    <citation type="submission" date="2021-09" db="EMBL/GenBank/DDBJ databases">
        <title>Complete genome sequence and metabolic characterization of Streptomyces tanashiensis DSM 731 the producer of antibacterial Kalafungin and diverse secondary metabolites.</title>
        <authorList>
            <person name="Abbasi M.N."/>
            <person name="Anwar M.N."/>
            <person name="Alam K."/>
            <person name="Shoaib M."/>
            <person name="Lin Z."/>
            <person name="Hayat M."/>
            <person name="Ali M.I."/>
            <person name="Malik H.M.T."/>
            <person name="Ahmed I."/>
            <person name="Li A."/>
            <person name="Hailong Wang H."/>
            <person name="Zhang Y."/>
        </authorList>
    </citation>
    <scope>NUCLEOTIDE SEQUENCE</scope>
    <source>
        <strain evidence="2">Kala</strain>
    </source>
</reference>
<dbReference type="GeneID" id="95600479"/>
<dbReference type="EMBL" id="CP084204">
    <property type="protein sequence ID" value="UZX21679.1"/>
    <property type="molecule type" value="Genomic_DNA"/>
</dbReference>
<keyword evidence="3" id="KW-1185">Reference proteome</keyword>